<sequence length="245" mass="26907">MRTCRFLIILATVLGLSIAGFVPSAQAAIHWTQSEARGPNHTSRVVLSYDDCPKTLTSFKKVIKHAKKKNIGLVIAPTGGCLQKYKKKYDVDLAKLARSYGQYVINHSINHRGDMKKLSCAAVARELRAPGVVTNYGRPPFGRIDDSVRCGYRKAGMKPWLWTRGSYDTTGKSKAQVVSTVAKVATKGGTILMHMQWNGFNPDAISKIKSKLADRGLKVCRAYRGKDNKGSVITSPVKLPSKLPC</sequence>
<name>A0ABY3WAF1_9MICC</name>
<dbReference type="PANTHER" id="PTHR10587:SF133">
    <property type="entry name" value="CHITIN DEACETYLASE 1-RELATED"/>
    <property type="match status" value="1"/>
</dbReference>
<gene>
    <name evidence="5" type="ORF">MNQ99_16845</name>
</gene>
<feature type="domain" description="NodB homology" evidence="4">
    <location>
        <begin position="39"/>
        <end position="159"/>
    </location>
</feature>
<evidence type="ECO:0000256" key="2">
    <source>
        <dbReference type="ARBA" id="ARBA00022801"/>
    </source>
</evidence>
<dbReference type="Gene3D" id="3.20.20.370">
    <property type="entry name" value="Glycoside hydrolase/deacetylase"/>
    <property type="match status" value="1"/>
</dbReference>
<feature type="chain" id="PRO_5047193509" evidence="3">
    <location>
        <begin position="28"/>
        <end position="245"/>
    </location>
</feature>
<keyword evidence="1" id="KW-0479">Metal-binding</keyword>
<evidence type="ECO:0000313" key="5">
    <source>
        <dbReference type="EMBL" id="UNK45563.1"/>
    </source>
</evidence>
<evidence type="ECO:0000256" key="1">
    <source>
        <dbReference type="ARBA" id="ARBA00022723"/>
    </source>
</evidence>
<evidence type="ECO:0000256" key="3">
    <source>
        <dbReference type="SAM" id="SignalP"/>
    </source>
</evidence>
<dbReference type="CDD" id="cd10917">
    <property type="entry name" value="CE4_NodB_like_6s_7s"/>
    <property type="match status" value="1"/>
</dbReference>
<dbReference type="InterPro" id="IPR011330">
    <property type="entry name" value="Glyco_hydro/deAcase_b/a-brl"/>
</dbReference>
<organism evidence="5 6">
    <name type="scientific">Arthrobacter sulfonylureivorans</name>
    <dbReference type="NCBI Taxonomy" id="2486855"/>
    <lineage>
        <taxon>Bacteria</taxon>
        <taxon>Bacillati</taxon>
        <taxon>Actinomycetota</taxon>
        <taxon>Actinomycetes</taxon>
        <taxon>Micrococcales</taxon>
        <taxon>Micrococcaceae</taxon>
        <taxon>Arthrobacter</taxon>
    </lineage>
</organism>
<keyword evidence="2" id="KW-0378">Hydrolase</keyword>
<accession>A0ABY3WAF1</accession>
<dbReference type="PANTHER" id="PTHR10587">
    <property type="entry name" value="GLYCOSYL TRANSFERASE-RELATED"/>
    <property type="match status" value="1"/>
</dbReference>
<dbReference type="EMBL" id="CP093326">
    <property type="protein sequence ID" value="UNK45563.1"/>
    <property type="molecule type" value="Genomic_DNA"/>
</dbReference>
<feature type="signal peptide" evidence="3">
    <location>
        <begin position="1"/>
        <end position="27"/>
    </location>
</feature>
<dbReference type="InterPro" id="IPR050248">
    <property type="entry name" value="Polysacc_deacetylase_ArnD"/>
</dbReference>
<dbReference type="SUPFAM" id="SSF88713">
    <property type="entry name" value="Glycoside hydrolase/deacetylase"/>
    <property type="match status" value="1"/>
</dbReference>
<dbReference type="Pfam" id="PF01522">
    <property type="entry name" value="Polysacc_deac_1"/>
    <property type="match status" value="1"/>
</dbReference>
<reference evidence="5 6" key="1">
    <citation type="submission" date="2022-03" db="EMBL/GenBank/DDBJ databases">
        <title>Isotopic signatures of nitrous oxide derived from detoxification processes.</title>
        <authorList>
            <person name="Behrendt U."/>
            <person name="Buchen C."/>
            <person name="Well R."/>
            <person name="Ulrich A."/>
            <person name="Rohe L."/>
            <person name="Kolb S."/>
            <person name="Schloter M."/>
            <person name="Horn M.A."/>
            <person name="Augustin J."/>
        </authorList>
    </citation>
    <scope>NUCLEOTIDE SEQUENCE [LARGE SCALE GENOMIC DNA]</scope>
    <source>
        <strain evidence="5 6">S4-C24</strain>
    </source>
</reference>
<keyword evidence="3" id="KW-0732">Signal</keyword>
<dbReference type="InterPro" id="IPR002509">
    <property type="entry name" value="NODB_dom"/>
</dbReference>
<evidence type="ECO:0000313" key="6">
    <source>
        <dbReference type="Proteomes" id="UP000829069"/>
    </source>
</evidence>
<proteinExistence type="predicted"/>
<evidence type="ECO:0000259" key="4">
    <source>
        <dbReference type="Pfam" id="PF01522"/>
    </source>
</evidence>
<keyword evidence="6" id="KW-1185">Reference proteome</keyword>
<protein>
    <submittedName>
        <fullName evidence="5">Polysaccharide deacetylase family protein</fullName>
    </submittedName>
</protein>
<dbReference type="RefSeq" id="WP_241913759.1">
    <property type="nucleotide sequence ID" value="NZ_CP093326.1"/>
</dbReference>
<dbReference type="Proteomes" id="UP000829069">
    <property type="component" value="Chromosome"/>
</dbReference>